<evidence type="ECO:0000313" key="3">
    <source>
        <dbReference type="Proteomes" id="UP000278886"/>
    </source>
</evidence>
<keyword evidence="2" id="KW-0808">Transferase</keyword>
<dbReference type="InterPro" id="IPR052523">
    <property type="entry name" value="Trichothecene_AcTrans"/>
</dbReference>
<dbReference type="AlphaFoldDB" id="A0A387B6P4"/>
<name>A0A387B6P4_9MICO</name>
<dbReference type="Gene3D" id="3.40.630.30">
    <property type="match status" value="1"/>
</dbReference>
<dbReference type="InterPro" id="IPR000182">
    <property type="entry name" value="GNAT_dom"/>
</dbReference>
<sequence>MIRVSRATASELPGAAAVLADAFHDDPVMRSIIPGDEQRGERLRMLFLALLRSGAYPRGVVDIARTEHDDTIIGAAAWESPSARTGTFLRQLGQLPLFARAIGLRNLPRALRLLGTLESRRPSLTHWYLGEIGVSADARGLGVGSALLETRLRALDETHQVAYLESSTPQNRRLYRRLGFRDQGIITGLPGAAPMSMIRLRSPHGTQEPAAA</sequence>
<gene>
    <name evidence="2" type="ORF">D7I47_14335</name>
</gene>
<dbReference type="Proteomes" id="UP000278886">
    <property type="component" value="Chromosome"/>
</dbReference>
<evidence type="ECO:0000313" key="2">
    <source>
        <dbReference type="EMBL" id="AYF99312.1"/>
    </source>
</evidence>
<dbReference type="OrthoDB" id="7057833at2"/>
<proteinExistence type="predicted"/>
<dbReference type="RefSeq" id="WP_120763680.1">
    <property type="nucleotide sequence ID" value="NZ_CP032630.1"/>
</dbReference>
<dbReference type="PANTHER" id="PTHR42791:SF1">
    <property type="entry name" value="N-ACETYLTRANSFERASE DOMAIN-CONTAINING PROTEIN"/>
    <property type="match status" value="1"/>
</dbReference>
<accession>A0A387B6P4</accession>
<dbReference type="InterPro" id="IPR016181">
    <property type="entry name" value="Acyl_CoA_acyltransferase"/>
</dbReference>
<reference evidence="3" key="1">
    <citation type="submission" date="2018-09" db="EMBL/GenBank/DDBJ databases">
        <title>Genome sequencing of strain 2DFWR-13.</title>
        <authorList>
            <person name="Heo J."/>
            <person name="Kim S.-J."/>
            <person name="Kwon S.-W."/>
        </authorList>
    </citation>
    <scope>NUCLEOTIDE SEQUENCE [LARGE SCALE GENOMIC DNA]</scope>
    <source>
        <strain evidence="3">2DFWR-13</strain>
    </source>
</reference>
<protein>
    <submittedName>
        <fullName evidence="2">N-acetyltransferase</fullName>
    </submittedName>
</protein>
<organism evidence="2 3">
    <name type="scientific">Protaetiibacter intestinalis</name>
    <dbReference type="NCBI Taxonomy" id="2419774"/>
    <lineage>
        <taxon>Bacteria</taxon>
        <taxon>Bacillati</taxon>
        <taxon>Actinomycetota</taxon>
        <taxon>Actinomycetes</taxon>
        <taxon>Micrococcales</taxon>
        <taxon>Microbacteriaceae</taxon>
        <taxon>Protaetiibacter</taxon>
    </lineage>
</organism>
<dbReference type="EMBL" id="CP032630">
    <property type="protein sequence ID" value="AYF99312.1"/>
    <property type="molecule type" value="Genomic_DNA"/>
</dbReference>
<dbReference type="SUPFAM" id="SSF55729">
    <property type="entry name" value="Acyl-CoA N-acyltransferases (Nat)"/>
    <property type="match status" value="1"/>
</dbReference>
<dbReference type="PROSITE" id="PS51186">
    <property type="entry name" value="GNAT"/>
    <property type="match status" value="1"/>
</dbReference>
<dbReference type="KEGG" id="lyd:D7I47_14335"/>
<dbReference type="Pfam" id="PF13508">
    <property type="entry name" value="Acetyltransf_7"/>
    <property type="match status" value="1"/>
</dbReference>
<dbReference type="GO" id="GO:0016747">
    <property type="term" value="F:acyltransferase activity, transferring groups other than amino-acyl groups"/>
    <property type="evidence" value="ECO:0007669"/>
    <property type="project" value="InterPro"/>
</dbReference>
<evidence type="ECO:0000259" key="1">
    <source>
        <dbReference type="PROSITE" id="PS51186"/>
    </source>
</evidence>
<feature type="domain" description="N-acetyltransferase" evidence="1">
    <location>
        <begin position="2"/>
        <end position="200"/>
    </location>
</feature>
<dbReference type="CDD" id="cd04301">
    <property type="entry name" value="NAT_SF"/>
    <property type="match status" value="1"/>
</dbReference>
<dbReference type="PANTHER" id="PTHR42791">
    <property type="entry name" value="GNAT FAMILY ACETYLTRANSFERASE"/>
    <property type="match status" value="1"/>
</dbReference>
<keyword evidence="3" id="KW-1185">Reference proteome</keyword>